<evidence type="ECO:0000313" key="2">
    <source>
        <dbReference type="EMBL" id="GAA4360968.1"/>
    </source>
</evidence>
<dbReference type="SUPFAM" id="SSF52833">
    <property type="entry name" value="Thioredoxin-like"/>
    <property type="match status" value="1"/>
</dbReference>
<dbReference type="InterPro" id="IPR036249">
    <property type="entry name" value="Thioredoxin-like_sf"/>
</dbReference>
<evidence type="ECO:0000259" key="1">
    <source>
        <dbReference type="Pfam" id="PF00085"/>
    </source>
</evidence>
<proteinExistence type="predicted"/>
<feature type="domain" description="Thioredoxin" evidence="1">
    <location>
        <begin position="22"/>
        <end position="93"/>
    </location>
</feature>
<name>A0ABP8IK20_9BACT</name>
<comment type="caution">
    <text evidence="2">The sequence shown here is derived from an EMBL/GenBank/DDBJ whole genome shotgun (WGS) entry which is preliminary data.</text>
</comment>
<dbReference type="Pfam" id="PF00085">
    <property type="entry name" value="Thioredoxin"/>
    <property type="match status" value="1"/>
</dbReference>
<gene>
    <name evidence="2" type="ORF">GCM10023185_27750</name>
</gene>
<evidence type="ECO:0000313" key="3">
    <source>
        <dbReference type="Proteomes" id="UP001501153"/>
    </source>
</evidence>
<dbReference type="Gene3D" id="3.40.30.10">
    <property type="entry name" value="Glutaredoxin"/>
    <property type="match status" value="1"/>
</dbReference>
<accession>A0ABP8IK20</accession>
<organism evidence="2 3">
    <name type="scientific">Hymenobacter saemangeumensis</name>
    <dbReference type="NCBI Taxonomy" id="1084522"/>
    <lineage>
        <taxon>Bacteria</taxon>
        <taxon>Pseudomonadati</taxon>
        <taxon>Bacteroidota</taxon>
        <taxon>Cytophagia</taxon>
        <taxon>Cytophagales</taxon>
        <taxon>Hymenobacteraceae</taxon>
        <taxon>Hymenobacter</taxon>
    </lineage>
</organism>
<keyword evidence="3" id="KW-1185">Reference proteome</keyword>
<dbReference type="Proteomes" id="UP001501153">
    <property type="component" value="Unassembled WGS sequence"/>
</dbReference>
<dbReference type="EMBL" id="BAABGZ010000056">
    <property type="protein sequence ID" value="GAA4360968.1"/>
    <property type="molecule type" value="Genomic_DNA"/>
</dbReference>
<dbReference type="RefSeq" id="WP_345236676.1">
    <property type="nucleotide sequence ID" value="NZ_BAABGZ010000056.1"/>
</dbReference>
<sequence length="118" mass="13663">MTEEERKYVHDTDDEGLRRFTHEHIKVFAKFTSDNCAICKALAPPFEKFADDEPYRSILFVRLDSDENPVARQLMNERAAPFFVSYCQGRLMECDTLQSEEDVKAQLDRLLAVMPITG</sequence>
<dbReference type="InterPro" id="IPR013766">
    <property type="entry name" value="Thioredoxin_domain"/>
</dbReference>
<dbReference type="CDD" id="cd02947">
    <property type="entry name" value="TRX_family"/>
    <property type="match status" value="1"/>
</dbReference>
<protein>
    <recommendedName>
        <fullName evidence="1">Thioredoxin domain-containing protein</fullName>
    </recommendedName>
</protein>
<reference evidence="3" key="1">
    <citation type="journal article" date="2019" name="Int. J. Syst. Evol. Microbiol.">
        <title>The Global Catalogue of Microorganisms (GCM) 10K type strain sequencing project: providing services to taxonomists for standard genome sequencing and annotation.</title>
        <authorList>
            <consortium name="The Broad Institute Genomics Platform"/>
            <consortium name="The Broad Institute Genome Sequencing Center for Infectious Disease"/>
            <person name="Wu L."/>
            <person name="Ma J."/>
        </authorList>
    </citation>
    <scope>NUCLEOTIDE SEQUENCE [LARGE SCALE GENOMIC DNA]</scope>
    <source>
        <strain evidence="3">JCM 17923</strain>
    </source>
</reference>